<accession>A0A9N7TWR4</accession>
<feature type="region of interest" description="Disordered" evidence="1">
    <location>
        <begin position="1"/>
        <end position="49"/>
    </location>
</feature>
<comment type="caution">
    <text evidence="2">The sequence shown here is derived from an EMBL/GenBank/DDBJ whole genome shotgun (WGS) entry which is preliminary data.</text>
</comment>
<sequence length="91" mass="10928">MKKRRWTRGRRRRPLGNTRRFQIEREAEPQRAEVRGSWTEPTEPEPAADWAHRPGLVLNVSRDLLRHLHHFIFITDASCLLLNIQHHFPFL</sequence>
<dbReference type="EMBL" id="CADEAL010000414">
    <property type="protein sequence ID" value="CAB1419846.1"/>
    <property type="molecule type" value="Genomic_DNA"/>
</dbReference>
<protein>
    <submittedName>
        <fullName evidence="2">Uncharacterized protein</fullName>
    </submittedName>
</protein>
<proteinExistence type="predicted"/>
<dbReference type="AlphaFoldDB" id="A0A9N7TWR4"/>
<keyword evidence="3" id="KW-1185">Reference proteome</keyword>
<name>A0A9N7TWR4_PLEPL</name>
<feature type="compositionally biased region" description="Basic and acidic residues" evidence="1">
    <location>
        <begin position="21"/>
        <end position="34"/>
    </location>
</feature>
<gene>
    <name evidence="2" type="ORF">PLEPLA_LOCUS7697</name>
</gene>
<evidence type="ECO:0000313" key="3">
    <source>
        <dbReference type="Proteomes" id="UP001153269"/>
    </source>
</evidence>
<dbReference type="Proteomes" id="UP001153269">
    <property type="component" value="Unassembled WGS sequence"/>
</dbReference>
<evidence type="ECO:0000256" key="1">
    <source>
        <dbReference type="SAM" id="MobiDB-lite"/>
    </source>
</evidence>
<feature type="compositionally biased region" description="Basic residues" evidence="1">
    <location>
        <begin position="1"/>
        <end position="14"/>
    </location>
</feature>
<reference evidence="2" key="1">
    <citation type="submission" date="2020-03" db="EMBL/GenBank/DDBJ databases">
        <authorList>
            <person name="Weist P."/>
        </authorList>
    </citation>
    <scope>NUCLEOTIDE SEQUENCE</scope>
</reference>
<evidence type="ECO:0000313" key="2">
    <source>
        <dbReference type="EMBL" id="CAB1419846.1"/>
    </source>
</evidence>
<organism evidence="2 3">
    <name type="scientific">Pleuronectes platessa</name>
    <name type="common">European plaice</name>
    <dbReference type="NCBI Taxonomy" id="8262"/>
    <lineage>
        <taxon>Eukaryota</taxon>
        <taxon>Metazoa</taxon>
        <taxon>Chordata</taxon>
        <taxon>Craniata</taxon>
        <taxon>Vertebrata</taxon>
        <taxon>Euteleostomi</taxon>
        <taxon>Actinopterygii</taxon>
        <taxon>Neopterygii</taxon>
        <taxon>Teleostei</taxon>
        <taxon>Neoteleostei</taxon>
        <taxon>Acanthomorphata</taxon>
        <taxon>Carangaria</taxon>
        <taxon>Pleuronectiformes</taxon>
        <taxon>Pleuronectoidei</taxon>
        <taxon>Pleuronectidae</taxon>
        <taxon>Pleuronectes</taxon>
    </lineage>
</organism>